<sequence length="155" mass="17848">MGKKYYLSNLNSKKIEVLPMNLSTKQEMCFFYHPSSGKDLFINMGHTRLYAKSLNIEASSRFGTMKVVLAGHLGSSTIEKLDEFLLEYRYHFKNCKEVSIDISKLDFINQFGVSALVDLVCLLKHEGLEVSIRHSENKADQVLRKAGFYEWLQEN</sequence>
<proteinExistence type="predicted"/>
<dbReference type="Gene3D" id="3.30.750.24">
    <property type="entry name" value="STAS domain"/>
    <property type="match status" value="1"/>
</dbReference>
<dbReference type="Proteomes" id="UP000181997">
    <property type="component" value="Unassembled WGS sequence"/>
</dbReference>
<dbReference type="EMBL" id="FMAU01000004">
    <property type="protein sequence ID" value="SCC21757.1"/>
    <property type="molecule type" value="Genomic_DNA"/>
</dbReference>
<gene>
    <name evidence="2" type="ORF">GA0061094_3162</name>
</gene>
<dbReference type="PROSITE" id="PS50801">
    <property type="entry name" value="STAS"/>
    <property type="match status" value="1"/>
</dbReference>
<evidence type="ECO:0000259" key="1">
    <source>
        <dbReference type="PROSITE" id="PS50801"/>
    </source>
</evidence>
<evidence type="ECO:0000313" key="3">
    <source>
        <dbReference type="Proteomes" id="UP000181997"/>
    </source>
</evidence>
<keyword evidence="3" id="KW-1185">Reference proteome</keyword>
<evidence type="ECO:0000313" key="2">
    <source>
        <dbReference type="EMBL" id="SCC21757.1"/>
    </source>
</evidence>
<organism evidence="2 3">
    <name type="scientific">[Bacillus] enclensis</name>
    <dbReference type="NCBI Taxonomy" id="1402860"/>
    <lineage>
        <taxon>Bacteria</taxon>
        <taxon>Bacillati</taxon>
        <taxon>Bacillota</taxon>
        <taxon>Bacilli</taxon>
        <taxon>Bacillales</taxon>
        <taxon>Bacillaceae</taxon>
        <taxon>Rossellomorea</taxon>
    </lineage>
</organism>
<reference evidence="3" key="1">
    <citation type="submission" date="2016-08" db="EMBL/GenBank/DDBJ databases">
        <authorList>
            <person name="Varghese N."/>
            <person name="Submissions Spin"/>
        </authorList>
    </citation>
    <scope>NUCLEOTIDE SEQUENCE [LARGE SCALE GENOMIC DNA]</scope>
    <source>
        <strain evidence="3">SGD-1123</strain>
    </source>
</reference>
<dbReference type="Pfam" id="PF01740">
    <property type="entry name" value="STAS"/>
    <property type="match status" value="1"/>
</dbReference>
<dbReference type="InterPro" id="IPR036513">
    <property type="entry name" value="STAS_dom_sf"/>
</dbReference>
<feature type="domain" description="STAS" evidence="1">
    <location>
        <begin position="54"/>
        <end position="155"/>
    </location>
</feature>
<accession>A0A0V8HEF0</accession>
<dbReference type="AlphaFoldDB" id="A0A0V8HEF0"/>
<dbReference type="SUPFAM" id="SSF52091">
    <property type="entry name" value="SpoIIaa-like"/>
    <property type="match status" value="1"/>
</dbReference>
<protein>
    <submittedName>
        <fullName evidence="2">Anti-anti-sigma factor</fullName>
    </submittedName>
</protein>
<name>A0A0V8HEF0_9BACI</name>
<dbReference type="InterPro" id="IPR002645">
    <property type="entry name" value="STAS_dom"/>
</dbReference>
<dbReference type="OrthoDB" id="9875590at2"/>